<feature type="signal peptide" evidence="5">
    <location>
        <begin position="1"/>
        <end position="25"/>
    </location>
</feature>
<dbReference type="EMBL" id="JAXCLW010000002">
    <property type="protein sequence ID" value="MDY0882811.1"/>
    <property type="molecule type" value="Genomic_DNA"/>
</dbReference>
<evidence type="ECO:0000313" key="8">
    <source>
        <dbReference type="Proteomes" id="UP001279642"/>
    </source>
</evidence>
<keyword evidence="3 5" id="KW-0732">Signal</keyword>
<dbReference type="InterPro" id="IPR001638">
    <property type="entry name" value="Solute-binding_3/MltF_N"/>
</dbReference>
<evidence type="ECO:0000259" key="6">
    <source>
        <dbReference type="SMART" id="SM00062"/>
    </source>
</evidence>
<name>A0ABU5E900_9PROT</name>
<comment type="subcellular location">
    <subcellularLocation>
        <location evidence="1">Cell envelope</location>
    </subcellularLocation>
</comment>
<evidence type="ECO:0000256" key="2">
    <source>
        <dbReference type="ARBA" id="ARBA00010333"/>
    </source>
</evidence>
<feature type="chain" id="PRO_5045725887" evidence="5">
    <location>
        <begin position="26"/>
        <end position="262"/>
    </location>
</feature>
<evidence type="ECO:0000256" key="1">
    <source>
        <dbReference type="ARBA" id="ARBA00004196"/>
    </source>
</evidence>
<dbReference type="PANTHER" id="PTHR35936">
    <property type="entry name" value="MEMBRANE-BOUND LYTIC MUREIN TRANSGLYCOSYLASE F"/>
    <property type="match status" value="1"/>
</dbReference>
<organism evidence="7 8">
    <name type="scientific">Dongia soli</name>
    <dbReference type="NCBI Taxonomy" id="600628"/>
    <lineage>
        <taxon>Bacteria</taxon>
        <taxon>Pseudomonadati</taxon>
        <taxon>Pseudomonadota</taxon>
        <taxon>Alphaproteobacteria</taxon>
        <taxon>Rhodospirillales</taxon>
        <taxon>Dongiaceae</taxon>
        <taxon>Dongia</taxon>
    </lineage>
</organism>
<proteinExistence type="inferred from homology"/>
<accession>A0ABU5E900</accession>
<evidence type="ECO:0000256" key="4">
    <source>
        <dbReference type="RuleBase" id="RU003744"/>
    </source>
</evidence>
<keyword evidence="8" id="KW-1185">Reference proteome</keyword>
<dbReference type="PROSITE" id="PS01039">
    <property type="entry name" value="SBP_BACTERIAL_3"/>
    <property type="match status" value="1"/>
</dbReference>
<protein>
    <submittedName>
        <fullName evidence="7">Transporter substrate-binding domain-containing protein</fullName>
    </submittedName>
</protein>
<dbReference type="SUPFAM" id="SSF53850">
    <property type="entry name" value="Periplasmic binding protein-like II"/>
    <property type="match status" value="1"/>
</dbReference>
<sequence>MFKRGIVAIALIGLAIAFGGTAAKAEDTIRVGFSPEPYPPFFSKDAAGNWGGFEVELLNALCDEMKAKCVLTPVAWDGIIPALTEKKIDIIFNSMSITNDRKKVIDFSDKYYQTPAVFVGAKNDDIKVDVNNPDALKGKIIGVQTATIHANYVTEKFGKTAEIKLYDTQDRANADLVAGRVDLLLADSIALDAFLKSDQGKDYEVKFVAPADPIFGDGVGAGLRKEDTALKEKINAAIKAIRANGTYEKIAKKYFDFNVYGS</sequence>
<feature type="domain" description="Solute-binding protein family 3/N-terminal" evidence="6">
    <location>
        <begin position="28"/>
        <end position="258"/>
    </location>
</feature>
<evidence type="ECO:0000313" key="7">
    <source>
        <dbReference type="EMBL" id="MDY0882811.1"/>
    </source>
</evidence>
<comment type="caution">
    <text evidence="7">The sequence shown here is derived from an EMBL/GenBank/DDBJ whole genome shotgun (WGS) entry which is preliminary data.</text>
</comment>
<comment type="similarity">
    <text evidence="2 4">Belongs to the bacterial solute-binding protein 3 family.</text>
</comment>
<dbReference type="InterPro" id="IPR018313">
    <property type="entry name" value="SBP_3_CS"/>
</dbReference>
<dbReference type="Pfam" id="PF00497">
    <property type="entry name" value="SBP_bac_3"/>
    <property type="match status" value="1"/>
</dbReference>
<gene>
    <name evidence="7" type="ORF">SMD27_08145</name>
</gene>
<dbReference type="RefSeq" id="WP_320507872.1">
    <property type="nucleotide sequence ID" value="NZ_JAXCLW010000002.1"/>
</dbReference>
<evidence type="ECO:0000256" key="5">
    <source>
        <dbReference type="SAM" id="SignalP"/>
    </source>
</evidence>
<evidence type="ECO:0000256" key="3">
    <source>
        <dbReference type="ARBA" id="ARBA00022729"/>
    </source>
</evidence>
<dbReference type="Proteomes" id="UP001279642">
    <property type="component" value="Unassembled WGS sequence"/>
</dbReference>
<reference evidence="7 8" key="1">
    <citation type="journal article" date="2016" name="Antonie Van Leeuwenhoek">
        <title>Dongia soli sp. nov., isolated from soil from Dokdo, Korea.</title>
        <authorList>
            <person name="Kim D.U."/>
            <person name="Lee H."/>
            <person name="Kim H."/>
            <person name="Kim S.G."/>
            <person name="Ka J.O."/>
        </authorList>
    </citation>
    <scope>NUCLEOTIDE SEQUENCE [LARGE SCALE GENOMIC DNA]</scope>
    <source>
        <strain evidence="7 8">D78</strain>
    </source>
</reference>
<dbReference type="PANTHER" id="PTHR35936:SF17">
    <property type="entry name" value="ARGININE-BINDING EXTRACELLULAR PROTEIN ARTP"/>
    <property type="match status" value="1"/>
</dbReference>
<dbReference type="Gene3D" id="3.40.190.10">
    <property type="entry name" value="Periplasmic binding protein-like II"/>
    <property type="match status" value="2"/>
</dbReference>
<dbReference type="SMART" id="SM00062">
    <property type="entry name" value="PBPb"/>
    <property type="match status" value="1"/>
</dbReference>